<dbReference type="PANTHER" id="PTHR11999:SF96">
    <property type="entry name" value="TYROSINE DECARBOXYLASE"/>
    <property type="match status" value="1"/>
</dbReference>
<organism evidence="2 3">
    <name type="scientific">Canavalia gladiata</name>
    <name type="common">Sword bean</name>
    <name type="synonym">Dolichos gladiatus</name>
    <dbReference type="NCBI Taxonomy" id="3824"/>
    <lineage>
        <taxon>Eukaryota</taxon>
        <taxon>Viridiplantae</taxon>
        <taxon>Streptophyta</taxon>
        <taxon>Embryophyta</taxon>
        <taxon>Tracheophyta</taxon>
        <taxon>Spermatophyta</taxon>
        <taxon>Magnoliopsida</taxon>
        <taxon>eudicotyledons</taxon>
        <taxon>Gunneridae</taxon>
        <taxon>Pentapetalae</taxon>
        <taxon>rosids</taxon>
        <taxon>fabids</taxon>
        <taxon>Fabales</taxon>
        <taxon>Fabaceae</taxon>
        <taxon>Papilionoideae</taxon>
        <taxon>50 kb inversion clade</taxon>
        <taxon>NPAAA clade</taxon>
        <taxon>indigoferoid/millettioid clade</taxon>
        <taxon>Phaseoleae</taxon>
        <taxon>Canavalia</taxon>
    </lineage>
</organism>
<dbReference type="PANTHER" id="PTHR11999">
    <property type="entry name" value="GROUP II PYRIDOXAL-5-PHOSPHATE DECARBOXYLASE"/>
    <property type="match status" value="1"/>
</dbReference>
<keyword evidence="1" id="KW-0456">Lyase</keyword>
<dbReference type="Proteomes" id="UP001367508">
    <property type="component" value="Unassembled WGS sequence"/>
</dbReference>
<evidence type="ECO:0000313" key="2">
    <source>
        <dbReference type="EMBL" id="KAK7339052.1"/>
    </source>
</evidence>
<protein>
    <submittedName>
        <fullName evidence="2">Uncharacterized protein</fullName>
    </submittedName>
</protein>
<dbReference type="EMBL" id="JAYMYQ010000004">
    <property type="protein sequence ID" value="KAK7339052.1"/>
    <property type="molecule type" value="Genomic_DNA"/>
</dbReference>
<reference evidence="2 3" key="1">
    <citation type="submission" date="2024-01" db="EMBL/GenBank/DDBJ databases">
        <title>The genomes of 5 underutilized Papilionoideae crops provide insights into root nodulation and disease resistanc.</title>
        <authorList>
            <person name="Jiang F."/>
        </authorList>
    </citation>
    <scope>NUCLEOTIDE SEQUENCE [LARGE SCALE GENOMIC DNA]</scope>
    <source>
        <strain evidence="2">LVBAO_FW01</strain>
        <tissue evidence="2">Leaves</tissue>
    </source>
</reference>
<dbReference type="GO" id="GO:0005737">
    <property type="term" value="C:cytoplasm"/>
    <property type="evidence" value="ECO:0007669"/>
    <property type="project" value="TreeGrafter"/>
</dbReference>
<accession>A0AAN9LS09</accession>
<dbReference type="GO" id="GO:0016831">
    <property type="term" value="F:carboxy-lyase activity"/>
    <property type="evidence" value="ECO:0007669"/>
    <property type="project" value="TreeGrafter"/>
</dbReference>
<sequence>MPCVSHLGHLLNLGNYVIGYDLYVTNNLKPRKDYELLHGPEPIKSILKDVEKHVIPGITCVITITTELENIIMDWRQQVIKLPKTFLSVNGGGMVLRTTCEAVLCILVAISIAKFVAI</sequence>
<evidence type="ECO:0000256" key="1">
    <source>
        <dbReference type="ARBA" id="ARBA00022793"/>
    </source>
</evidence>
<dbReference type="InterPro" id="IPR010977">
    <property type="entry name" value="Aromatic_deC"/>
</dbReference>
<name>A0AAN9LS09_CANGL</name>
<comment type="caution">
    <text evidence="2">The sequence shown here is derived from an EMBL/GenBank/DDBJ whole genome shotgun (WGS) entry which is preliminary data.</text>
</comment>
<evidence type="ECO:0000313" key="3">
    <source>
        <dbReference type="Proteomes" id="UP001367508"/>
    </source>
</evidence>
<gene>
    <name evidence="2" type="ORF">VNO77_19695</name>
</gene>
<dbReference type="AlphaFoldDB" id="A0AAN9LS09"/>
<keyword evidence="1" id="KW-0210">Decarboxylase</keyword>
<keyword evidence="3" id="KW-1185">Reference proteome</keyword>
<proteinExistence type="predicted"/>